<feature type="transmembrane region" description="Helical" evidence="1">
    <location>
        <begin position="48"/>
        <end position="66"/>
    </location>
</feature>
<feature type="transmembrane region" description="Helical" evidence="1">
    <location>
        <begin position="21"/>
        <end position="42"/>
    </location>
</feature>
<dbReference type="EMBL" id="CP015378">
    <property type="protein sequence ID" value="ANC77231.1"/>
    <property type="molecule type" value="Genomic_DNA"/>
</dbReference>
<dbReference type="STRING" id="1221500.ABE65_010625"/>
<reference evidence="2 3" key="1">
    <citation type="submission" date="2016-04" db="EMBL/GenBank/DDBJ databases">
        <title>Complete genome sequence of Fictibacillus phosphorivorans G25-29, a strain toxic to nematodes.</title>
        <authorList>
            <person name="Zheng Z."/>
        </authorList>
    </citation>
    <scope>NUCLEOTIDE SEQUENCE [LARGE SCALE GENOMIC DNA]</scope>
    <source>
        <strain evidence="2 3">G25-29</strain>
    </source>
</reference>
<feature type="transmembrane region" description="Helical" evidence="1">
    <location>
        <begin position="104"/>
        <end position="126"/>
    </location>
</feature>
<keyword evidence="3" id="KW-1185">Reference proteome</keyword>
<feature type="transmembrane region" description="Helical" evidence="1">
    <location>
        <begin position="207"/>
        <end position="227"/>
    </location>
</feature>
<evidence type="ECO:0008006" key="4">
    <source>
        <dbReference type="Google" id="ProtNLM"/>
    </source>
</evidence>
<name>A0A160IM41_9BACL</name>
<sequence>MNRWQQAFWLSKFELTHSKKSIFTLLFLLVPYSFFLTVSISSYLEEHFMLYDIFFLLTFGVAAIWAKPKEYQYQKLSDNLWAQPFTVFLNQLPIPREIVVKSRFLIYFIYSVPFHLVVLIIMYSLAPELRQTLAPMEFIAFSLIWLSFGICYGSVYPASDSGDKVTNVKMVFYAVVLLGSFTLLLFAVPYLSSHGLVGLTILIASKWPIVTSVVSIFAACASVAFWMRYMKNHMNKLDYFQ</sequence>
<evidence type="ECO:0000313" key="3">
    <source>
        <dbReference type="Proteomes" id="UP000076623"/>
    </source>
</evidence>
<evidence type="ECO:0000313" key="2">
    <source>
        <dbReference type="EMBL" id="ANC77231.1"/>
    </source>
</evidence>
<feature type="transmembrane region" description="Helical" evidence="1">
    <location>
        <begin position="138"/>
        <end position="158"/>
    </location>
</feature>
<keyword evidence="1" id="KW-1133">Transmembrane helix</keyword>
<dbReference type="AlphaFoldDB" id="A0A160IM41"/>
<feature type="transmembrane region" description="Helical" evidence="1">
    <location>
        <begin position="170"/>
        <end position="192"/>
    </location>
</feature>
<dbReference type="KEGG" id="fpn:ABE65_010625"/>
<dbReference type="RefSeq" id="WP_066394545.1">
    <property type="nucleotide sequence ID" value="NZ_CP015378.1"/>
</dbReference>
<keyword evidence="1" id="KW-0812">Transmembrane</keyword>
<keyword evidence="1" id="KW-0472">Membrane</keyword>
<accession>A0A160IM41</accession>
<gene>
    <name evidence="2" type="ORF">ABE65_010625</name>
</gene>
<dbReference type="Proteomes" id="UP000076623">
    <property type="component" value="Chromosome"/>
</dbReference>
<evidence type="ECO:0000256" key="1">
    <source>
        <dbReference type="SAM" id="Phobius"/>
    </source>
</evidence>
<organism evidence="2 3">
    <name type="scientific">Fictibacillus phosphorivorans</name>
    <dbReference type="NCBI Taxonomy" id="1221500"/>
    <lineage>
        <taxon>Bacteria</taxon>
        <taxon>Bacillati</taxon>
        <taxon>Bacillota</taxon>
        <taxon>Bacilli</taxon>
        <taxon>Bacillales</taxon>
        <taxon>Fictibacillaceae</taxon>
        <taxon>Fictibacillus</taxon>
    </lineage>
</organism>
<protein>
    <recommendedName>
        <fullName evidence="4">ABC-2 type transporter domain-containing protein</fullName>
    </recommendedName>
</protein>
<proteinExistence type="predicted"/>